<dbReference type="AlphaFoldDB" id="A0A9D1XK23"/>
<reference evidence="1" key="2">
    <citation type="submission" date="2021-04" db="EMBL/GenBank/DDBJ databases">
        <authorList>
            <person name="Gilroy R."/>
        </authorList>
    </citation>
    <scope>NUCLEOTIDE SEQUENCE</scope>
    <source>
        <strain evidence="1">ChiGjej1B1-14440</strain>
    </source>
</reference>
<sequence>MMMEIYLRTEKAKYDKYYDKIDKYFIENGVKKYLRVFIKKMIKILILLVHNGICLKQEKLLILI</sequence>
<dbReference type="Proteomes" id="UP000886724">
    <property type="component" value="Unassembled WGS sequence"/>
</dbReference>
<comment type="caution">
    <text evidence="1">The sequence shown here is derived from an EMBL/GenBank/DDBJ whole genome shotgun (WGS) entry which is preliminary data.</text>
</comment>
<evidence type="ECO:0000313" key="1">
    <source>
        <dbReference type="EMBL" id="HIX80933.1"/>
    </source>
</evidence>
<protein>
    <submittedName>
        <fullName evidence="1">Uncharacterized protein</fullName>
    </submittedName>
</protein>
<gene>
    <name evidence="1" type="ORF">H9980_03035</name>
</gene>
<accession>A0A9D1XK23</accession>
<evidence type="ECO:0000313" key="2">
    <source>
        <dbReference type="Proteomes" id="UP000886724"/>
    </source>
</evidence>
<dbReference type="EMBL" id="DXET01000075">
    <property type="protein sequence ID" value="HIX80933.1"/>
    <property type="molecule type" value="Genomic_DNA"/>
</dbReference>
<reference evidence="1" key="1">
    <citation type="journal article" date="2021" name="PeerJ">
        <title>Extensive microbial diversity within the chicken gut microbiome revealed by metagenomics and culture.</title>
        <authorList>
            <person name="Gilroy R."/>
            <person name="Ravi A."/>
            <person name="Getino M."/>
            <person name="Pursley I."/>
            <person name="Horton D.L."/>
            <person name="Alikhan N.F."/>
            <person name="Baker D."/>
            <person name="Gharbi K."/>
            <person name="Hall N."/>
            <person name="Watson M."/>
            <person name="Adriaenssens E.M."/>
            <person name="Foster-Nyarko E."/>
            <person name="Jarju S."/>
            <person name="Secka A."/>
            <person name="Antonio M."/>
            <person name="Oren A."/>
            <person name="Chaudhuri R.R."/>
            <person name="La Ragione R."/>
            <person name="Hildebrand F."/>
            <person name="Pallen M.J."/>
        </authorList>
    </citation>
    <scope>NUCLEOTIDE SEQUENCE</scope>
    <source>
        <strain evidence="1">ChiGjej1B1-14440</strain>
    </source>
</reference>
<organism evidence="1 2">
    <name type="scientific">Candidatus Erysipelatoclostridium merdavium</name>
    <dbReference type="NCBI Taxonomy" id="2838566"/>
    <lineage>
        <taxon>Bacteria</taxon>
        <taxon>Bacillati</taxon>
        <taxon>Bacillota</taxon>
        <taxon>Erysipelotrichia</taxon>
        <taxon>Erysipelotrichales</taxon>
        <taxon>Erysipelotrichales incertae sedis</taxon>
    </lineage>
</organism>
<name>A0A9D1XK23_9FIRM</name>
<proteinExistence type="predicted"/>